<keyword evidence="4 6" id="KW-1133">Transmembrane helix</keyword>
<dbReference type="GO" id="GO:0016020">
    <property type="term" value="C:membrane"/>
    <property type="evidence" value="ECO:0007669"/>
    <property type="project" value="UniProtKB-SubCell"/>
</dbReference>
<feature type="transmembrane region" description="Helical" evidence="6">
    <location>
        <begin position="269"/>
        <end position="287"/>
    </location>
</feature>
<keyword evidence="9" id="KW-1185">Reference proteome</keyword>
<evidence type="ECO:0000313" key="9">
    <source>
        <dbReference type="Proteomes" id="UP000653730"/>
    </source>
</evidence>
<feature type="transmembrane region" description="Helical" evidence="6">
    <location>
        <begin position="66"/>
        <end position="85"/>
    </location>
</feature>
<feature type="transmembrane region" description="Helical" evidence="6">
    <location>
        <begin position="182"/>
        <end position="204"/>
    </location>
</feature>
<sequence length="304" mass="33084">MNSGKNNKWLLLSLLALIWGSSFILIKLGLKGLTPIELGSFRILFAALFLMAAGFKSLKHIKRHQWKYIVITAILATFIPAYSFAIAQTEIDSSVTAILNSLVPLNALLLGILFFKAGFQKMQVIGVFIGLLGSVLLIYNGAMMHPDQNYFFAGFIILATICYALNANILKRHLEDLSSLSIVTGNFLVLSVPALAILLFSGILGHINTPETLTSIGFIFVLGIIGTGIANILFFRLIQISSPVFATSVTYLIPVVAFIWGFLDHEKMNAQQLLGAAIVLVGVYLSGRKVASKKAKAVFGKKFS</sequence>
<feature type="domain" description="EamA" evidence="7">
    <location>
        <begin position="10"/>
        <end position="138"/>
    </location>
</feature>
<evidence type="ECO:0000256" key="4">
    <source>
        <dbReference type="ARBA" id="ARBA00022989"/>
    </source>
</evidence>
<comment type="subcellular location">
    <subcellularLocation>
        <location evidence="1">Membrane</location>
        <topology evidence="1">Multi-pass membrane protein</topology>
    </subcellularLocation>
</comment>
<name>A0A926JP29_9FLAO</name>
<keyword evidence="3 6" id="KW-0812">Transmembrane</keyword>
<comment type="similarity">
    <text evidence="2">Belongs to the EamA transporter family.</text>
</comment>
<evidence type="ECO:0000313" key="8">
    <source>
        <dbReference type="EMBL" id="MBC9794667.1"/>
    </source>
</evidence>
<evidence type="ECO:0000256" key="5">
    <source>
        <dbReference type="ARBA" id="ARBA00023136"/>
    </source>
</evidence>
<keyword evidence="5 6" id="KW-0472">Membrane</keyword>
<accession>A0A926JP29</accession>
<feature type="transmembrane region" description="Helical" evidence="6">
    <location>
        <begin position="36"/>
        <end position="54"/>
    </location>
</feature>
<dbReference type="InterPro" id="IPR000620">
    <property type="entry name" value="EamA_dom"/>
</dbReference>
<feature type="transmembrane region" description="Helical" evidence="6">
    <location>
        <begin position="244"/>
        <end position="263"/>
    </location>
</feature>
<dbReference type="Gene3D" id="1.10.3730.20">
    <property type="match status" value="1"/>
</dbReference>
<gene>
    <name evidence="8" type="ORF">IBL28_01700</name>
</gene>
<dbReference type="EMBL" id="JACVDC010000002">
    <property type="protein sequence ID" value="MBC9794667.1"/>
    <property type="molecule type" value="Genomic_DNA"/>
</dbReference>
<protein>
    <submittedName>
        <fullName evidence="8">EamA family transporter</fullName>
    </submittedName>
</protein>
<dbReference type="PANTHER" id="PTHR32322:SF2">
    <property type="entry name" value="EAMA DOMAIN-CONTAINING PROTEIN"/>
    <property type="match status" value="1"/>
</dbReference>
<proteinExistence type="inferred from homology"/>
<organism evidence="8 9">
    <name type="scientific">Sinomicrobium weinanense</name>
    <dbReference type="NCBI Taxonomy" id="2842200"/>
    <lineage>
        <taxon>Bacteria</taxon>
        <taxon>Pseudomonadati</taxon>
        <taxon>Bacteroidota</taxon>
        <taxon>Flavobacteriia</taxon>
        <taxon>Flavobacteriales</taxon>
        <taxon>Flavobacteriaceae</taxon>
        <taxon>Sinomicrobium</taxon>
    </lineage>
</organism>
<evidence type="ECO:0000256" key="2">
    <source>
        <dbReference type="ARBA" id="ARBA00007362"/>
    </source>
</evidence>
<evidence type="ECO:0000256" key="3">
    <source>
        <dbReference type="ARBA" id="ARBA00022692"/>
    </source>
</evidence>
<feature type="transmembrane region" description="Helical" evidence="6">
    <location>
        <begin position="150"/>
        <end position="170"/>
    </location>
</feature>
<feature type="transmembrane region" description="Helical" evidence="6">
    <location>
        <begin position="124"/>
        <end position="144"/>
    </location>
</feature>
<feature type="domain" description="EamA" evidence="7">
    <location>
        <begin position="155"/>
        <end position="286"/>
    </location>
</feature>
<feature type="transmembrane region" description="Helical" evidence="6">
    <location>
        <begin position="97"/>
        <end position="115"/>
    </location>
</feature>
<dbReference type="Pfam" id="PF00892">
    <property type="entry name" value="EamA"/>
    <property type="match status" value="2"/>
</dbReference>
<dbReference type="InterPro" id="IPR050638">
    <property type="entry name" value="AA-Vitamin_Transporters"/>
</dbReference>
<dbReference type="Proteomes" id="UP000653730">
    <property type="component" value="Unassembled WGS sequence"/>
</dbReference>
<dbReference type="AlphaFoldDB" id="A0A926JP29"/>
<evidence type="ECO:0000256" key="6">
    <source>
        <dbReference type="SAM" id="Phobius"/>
    </source>
</evidence>
<feature type="transmembrane region" description="Helical" evidence="6">
    <location>
        <begin position="216"/>
        <end position="237"/>
    </location>
</feature>
<dbReference type="InterPro" id="IPR037185">
    <property type="entry name" value="EmrE-like"/>
</dbReference>
<evidence type="ECO:0000259" key="7">
    <source>
        <dbReference type="Pfam" id="PF00892"/>
    </source>
</evidence>
<dbReference type="PANTHER" id="PTHR32322">
    <property type="entry name" value="INNER MEMBRANE TRANSPORTER"/>
    <property type="match status" value="1"/>
</dbReference>
<reference evidence="8 9" key="1">
    <citation type="submission" date="2020-09" db="EMBL/GenBank/DDBJ databases">
        <title>Sinomicrobium weinanense sp. nov., a halophilic bacteria isolated from saline-alkali soil.</title>
        <authorList>
            <person name="Wu P."/>
            <person name="Ren H."/>
            <person name="Mei Y."/>
            <person name="Liang Y."/>
            <person name="Chen Z."/>
        </authorList>
    </citation>
    <scope>NUCLEOTIDE SEQUENCE [LARGE SCALE GENOMIC DNA]</scope>
    <source>
        <strain evidence="8 9">FJxs</strain>
    </source>
</reference>
<comment type="caution">
    <text evidence="8">The sequence shown here is derived from an EMBL/GenBank/DDBJ whole genome shotgun (WGS) entry which is preliminary data.</text>
</comment>
<dbReference type="SUPFAM" id="SSF103481">
    <property type="entry name" value="Multidrug resistance efflux transporter EmrE"/>
    <property type="match status" value="2"/>
</dbReference>
<dbReference type="RefSeq" id="WP_187963824.1">
    <property type="nucleotide sequence ID" value="NZ_JACVDC010000002.1"/>
</dbReference>
<feature type="transmembrane region" description="Helical" evidence="6">
    <location>
        <begin position="9"/>
        <end position="30"/>
    </location>
</feature>
<evidence type="ECO:0000256" key="1">
    <source>
        <dbReference type="ARBA" id="ARBA00004141"/>
    </source>
</evidence>